<comment type="caution">
    <text evidence="2">The sequence shown here is derived from an EMBL/GenBank/DDBJ whole genome shotgun (WGS) entry which is preliminary data.</text>
</comment>
<organism evidence="2 3">
    <name type="scientific">Streptomyces chengmaiensis</name>
    <dbReference type="NCBI Taxonomy" id="3040919"/>
    <lineage>
        <taxon>Bacteria</taxon>
        <taxon>Bacillati</taxon>
        <taxon>Actinomycetota</taxon>
        <taxon>Actinomycetes</taxon>
        <taxon>Kitasatosporales</taxon>
        <taxon>Streptomycetaceae</taxon>
        <taxon>Streptomyces</taxon>
    </lineage>
</organism>
<dbReference type="EMBL" id="JARWBG010000007">
    <property type="protein sequence ID" value="MDH2388976.1"/>
    <property type="molecule type" value="Genomic_DNA"/>
</dbReference>
<gene>
    <name evidence="2" type="ORF">QCN29_09270</name>
</gene>
<dbReference type="Proteomes" id="UP001223144">
    <property type="component" value="Unassembled WGS sequence"/>
</dbReference>
<name>A0ABT6HJR0_9ACTN</name>
<keyword evidence="3" id="KW-1185">Reference proteome</keyword>
<feature type="compositionally biased region" description="Polar residues" evidence="1">
    <location>
        <begin position="81"/>
        <end position="90"/>
    </location>
</feature>
<evidence type="ECO:0008006" key="4">
    <source>
        <dbReference type="Google" id="ProtNLM"/>
    </source>
</evidence>
<feature type="compositionally biased region" description="Basic and acidic residues" evidence="1">
    <location>
        <begin position="67"/>
        <end position="76"/>
    </location>
</feature>
<reference evidence="2 3" key="1">
    <citation type="submission" date="2023-04" db="EMBL/GenBank/DDBJ databases">
        <title>Streptomyces chengmaiensis sp. nov. isolated from the stem of mangrove plant in Hainan.</title>
        <authorList>
            <person name="Huang X."/>
            <person name="Zhou S."/>
            <person name="Chu X."/>
            <person name="Xie Y."/>
            <person name="Lin Y."/>
        </authorList>
    </citation>
    <scope>NUCLEOTIDE SEQUENCE [LARGE SCALE GENOMIC DNA]</scope>
    <source>
        <strain evidence="2 3">HNM0663</strain>
    </source>
</reference>
<proteinExistence type="predicted"/>
<evidence type="ECO:0000313" key="3">
    <source>
        <dbReference type="Proteomes" id="UP001223144"/>
    </source>
</evidence>
<evidence type="ECO:0000256" key="1">
    <source>
        <dbReference type="SAM" id="MobiDB-lite"/>
    </source>
</evidence>
<feature type="region of interest" description="Disordered" evidence="1">
    <location>
        <begin position="49"/>
        <end position="130"/>
    </location>
</feature>
<evidence type="ECO:0000313" key="2">
    <source>
        <dbReference type="EMBL" id="MDH2388976.1"/>
    </source>
</evidence>
<protein>
    <recommendedName>
        <fullName evidence="4">Secreted protein</fullName>
    </recommendedName>
</protein>
<sequence>MTTNRSRPRVPHSRPTAAMRRLVGLTVLLLFGLLAGHGGTEDGAAELTSSAPIIAPADVMDAPGDPEPPHPSHECHSGSPVGTQAQNGPLTPQWCDRPQADRPGRPAPAPTPRAHALAPVPPRTAAILQV</sequence>
<accession>A0ABT6HJR0</accession>